<evidence type="ECO:0000259" key="14">
    <source>
        <dbReference type="Pfam" id="PF00561"/>
    </source>
</evidence>
<dbReference type="GO" id="GO:0005737">
    <property type="term" value="C:cytoplasm"/>
    <property type="evidence" value="ECO:0007669"/>
    <property type="project" value="UniProtKB-SubCell"/>
</dbReference>
<evidence type="ECO:0000256" key="11">
    <source>
        <dbReference type="PIRNR" id="PIRNR006431"/>
    </source>
</evidence>
<evidence type="ECO:0000256" key="9">
    <source>
        <dbReference type="ARBA" id="ARBA00022801"/>
    </source>
</evidence>
<comment type="similarity">
    <text evidence="3 11 13">Belongs to the peptidase S33 family.</text>
</comment>
<dbReference type="AlphaFoldDB" id="A0A7W2FRX7"/>
<evidence type="ECO:0000256" key="12">
    <source>
        <dbReference type="PIRSR" id="PIRSR006431-1"/>
    </source>
</evidence>
<dbReference type="GO" id="GO:0006508">
    <property type="term" value="P:proteolysis"/>
    <property type="evidence" value="ECO:0007669"/>
    <property type="project" value="UniProtKB-KW"/>
</dbReference>
<organism evidence="15 16">
    <name type="scientific">Vibrio marinisediminis</name>
    <dbReference type="NCBI Taxonomy" id="2758441"/>
    <lineage>
        <taxon>Bacteria</taxon>
        <taxon>Pseudomonadati</taxon>
        <taxon>Pseudomonadota</taxon>
        <taxon>Gammaproteobacteria</taxon>
        <taxon>Vibrionales</taxon>
        <taxon>Vibrionaceae</taxon>
        <taxon>Vibrio</taxon>
    </lineage>
</organism>
<dbReference type="InterPro" id="IPR000073">
    <property type="entry name" value="AB_hydrolase_1"/>
</dbReference>
<feature type="active site" evidence="12">
    <location>
        <position position="252"/>
    </location>
</feature>
<dbReference type="Pfam" id="PF00561">
    <property type="entry name" value="Abhydrolase_1"/>
    <property type="match status" value="1"/>
</dbReference>
<dbReference type="InterPro" id="IPR029058">
    <property type="entry name" value="AB_hydrolase_fold"/>
</dbReference>
<dbReference type="PIRSF" id="PIRSF006431">
    <property type="entry name" value="Pept_S33"/>
    <property type="match status" value="1"/>
</dbReference>
<name>A0A7W2FRX7_9VIBR</name>
<keyword evidence="9 11" id="KW-0378">Hydrolase</keyword>
<dbReference type="NCBIfam" id="TIGR01249">
    <property type="entry name" value="pro_imino_pep_1"/>
    <property type="match status" value="1"/>
</dbReference>
<evidence type="ECO:0000256" key="4">
    <source>
        <dbReference type="ARBA" id="ARBA00012568"/>
    </source>
</evidence>
<keyword evidence="7 11" id="KW-0963">Cytoplasm</keyword>
<evidence type="ECO:0000256" key="1">
    <source>
        <dbReference type="ARBA" id="ARBA00001585"/>
    </source>
</evidence>
<evidence type="ECO:0000256" key="5">
    <source>
        <dbReference type="ARBA" id="ARBA00021843"/>
    </source>
</evidence>
<gene>
    <name evidence="15" type="primary">pip</name>
    <name evidence="15" type="ORF">H2O73_12320</name>
</gene>
<dbReference type="EC" id="3.4.11.5" evidence="4 11"/>
<sequence length="302" mass="33986">MASGRGEITHQIYIEECGNPQGKPIVFLHGGPGSGCSPSHRRFFNPRDYRIILFDQRGCGRSLPYGCIENNTTWHLVADMEQIRQFLGIESWMVFGGSWGATLALVYAQQYAERVSALILRGVFLGRQQDIDWVYGAEGAAKFYPQQWGQLLCVLAEEECNEPLSSLYKHLISDDDTQKLRVKLALSQWESSLIRIVAEPFKPNLLAVDSDQSKKIQLHYCLNNCFLSDDFTVSQLGKISQIATYVIHGHYDMVCPVEQAWALYSVNPNIDLNIVPMSGHVADEPLILDAIIRLTDQLAFDS</sequence>
<keyword evidence="6 11" id="KW-0031">Aminopeptidase</keyword>
<dbReference type="PANTHER" id="PTHR43722:SF1">
    <property type="entry name" value="PROLINE IMINOPEPTIDASE"/>
    <property type="match status" value="1"/>
</dbReference>
<protein>
    <recommendedName>
        <fullName evidence="5 11">Proline iminopeptidase</fullName>
        <shortName evidence="11">PIP</shortName>
        <ecNumber evidence="4 11">3.4.11.5</ecNumber>
    </recommendedName>
    <alternativeName>
        <fullName evidence="10 11">Prolyl aminopeptidase</fullName>
    </alternativeName>
</protein>
<evidence type="ECO:0000256" key="10">
    <source>
        <dbReference type="ARBA" id="ARBA00029605"/>
    </source>
</evidence>
<dbReference type="PANTHER" id="PTHR43722">
    <property type="entry name" value="PROLINE IMINOPEPTIDASE"/>
    <property type="match status" value="1"/>
</dbReference>
<evidence type="ECO:0000256" key="3">
    <source>
        <dbReference type="ARBA" id="ARBA00010088"/>
    </source>
</evidence>
<dbReference type="EMBL" id="JACFYF010000007">
    <property type="protein sequence ID" value="MBA5763138.1"/>
    <property type="molecule type" value="Genomic_DNA"/>
</dbReference>
<dbReference type="SUPFAM" id="SSF53474">
    <property type="entry name" value="alpha/beta-Hydrolases"/>
    <property type="match status" value="1"/>
</dbReference>
<evidence type="ECO:0000313" key="15">
    <source>
        <dbReference type="EMBL" id="MBA5763138.1"/>
    </source>
</evidence>
<feature type="domain" description="AB hydrolase-1" evidence="14">
    <location>
        <begin position="23"/>
        <end position="281"/>
    </location>
</feature>
<keyword evidence="16" id="KW-1185">Reference proteome</keyword>
<feature type="active site" description="Nucleophile" evidence="12">
    <location>
        <position position="98"/>
    </location>
</feature>
<dbReference type="GO" id="GO:0004177">
    <property type="term" value="F:aminopeptidase activity"/>
    <property type="evidence" value="ECO:0007669"/>
    <property type="project" value="UniProtKB-UniRule"/>
</dbReference>
<feature type="active site" description="Proton donor" evidence="12">
    <location>
        <position position="280"/>
    </location>
</feature>
<evidence type="ECO:0000256" key="6">
    <source>
        <dbReference type="ARBA" id="ARBA00022438"/>
    </source>
</evidence>
<accession>A0A7W2FRX7</accession>
<evidence type="ECO:0000256" key="8">
    <source>
        <dbReference type="ARBA" id="ARBA00022670"/>
    </source>
</evidence>
<evidence type="ECO:0000313" key="16">
    <source>
        <dbReference type="Proteomes" id="UP000571701"/>
    </source>
</evidence>
<evidence type="ECO:0000256" key="7">
    <source>
        <dbReference type="ARBA" id="ARBA00022490"/>
    </source>
</evidence>
<dbReference type="Proteomes" id="UP000571701">
    <property type="component" value="Unassembled WGS sequence"/>
</dbReference>
<comment type="catalytic activity">
    <reaction evidence="1 11 13">
        <text>Release of N-terminal proline from a peptide.</text>
        <dbReference type="EC" id="3.4.11.5"/>
    </reaction>
</comment>
<dbReference type="InterPro" id="IPR005944">
    <property type="entry name" value="Pro_iminopeptidase"/>
</dbReference>
<dbReference type="PRINTS" id="PR00793">
    <property type="entry name" value="PROAMNOPTASE"/>
</dbReference>
<evidence type="ECO:0000256" key="13">
    <source>
        <dbReference type="RuleBase" id="RU003421"/>
    </source>
</evidence>
<comment type="caution">
    <text evidence="15">The sequence shown here is derived from an EMBL/GenBank/DDBJ whole genome shotgun (WGS) entry which is preliminary data.</text>
</comment>
<dbReference type="Gene3D" id="3.40.50.1820">
    <property type="entry name" value="alpha/beta hydrolase"/>
    <property type="match status" value="1"/>
</dbReference>
<comment type="subcellular location">
    <subcellularLocation>
        <location evidence="2 11">Cytoplasm</location>
    </subcellularLocation>
</comment>
<evidence type="ECO:0000256" key="2">
    <source>
        <dbReference type="ARBA" id="ARBA00004496"/>
    </source>
</evidence>
<dbReference type="InterPro" id="IPR002410">
    <property type="entry name" value="Peptidase_S33"/>
</dbReference>
<keyword evidence="8 11" id="KW-0645">Protease</keyword>
<reference evidence="15 16" key="1">
    <citation type="submission" date="2020-07" db="EMBL/GenBank/DDBJ databases">
        <title>Vibrio marinisediminis sp. nov., isolated from marine sediment.</title>
        <authorList>
            <person name="Ji X."/>
        </authorList>
    </citation>
    <scope>NUCLEOTIDE SEQUENCE [LARGE SCALE GENOMIC DNA]</scope>
    <source>
        <strain evidence="15 16">404</strain>
    </source>
</reference>
<proteinExistence type="inferred from homology"/>
<dbReference type="PRINTS" id="PR00111">
    <property type="entry name" value="ABHYDROLASE"/>
</dbReference>